<dbReference type="AlphaFoldDB" id="A0A2N0NNK5"/>
<evidence type="ECO:0000313" key="1">
    <source>
        <dbReference type="EMBL" id="PKB96114.1"/>
    </source>
</evidence>
<organism evidence="1 2">
    <name type="scientific">Rhizophagus irregularis</name>
    <dbReference type="NCBI Taxonomy" id="588596"/>
    <lineage>
        <taxon>Eukaryota</taxon>
        <taxon>Fungi</taxon>
        <taxon>Fungi incertae sedis</taxon>
        <taxon>Mucoromycota</taxon>
        <taxon>Glomeromycotina</taxon>
        <taxon>Glomeromycetes</taxon>
        <taxon>Glomerales</taxon>
        <taxon>Glomeraceae</taxon>
        <taxon>Rhizophagus</taxon>
    </lineage>
</organism>
<evidence type="ECO:0000313" key="2">
    <source>
        <dbReference type="Proteomes" id="UP000232722"/>
    </source>
</evidence>
<gene>
    <name evidence="1" type="ORF">RhiirA5_435415</name>
</gene>
<accession>A0A2N0NNK5</accession>
<protein>
    <submittedName>
        <fullName evidence="1">Uncharacterized protein</fullName>
    </submittedName>
</protein>
<dbReference type="Proteomes" id="UP000232722">
    <property type="component" value="Unassembled WGS sequence"/>
</dbReference>
<comment type="caution">
    <text evidence="1">The sequence shown here is derived from an EMBL/GenBank/DDBJ whole genome shotgun (WGS) entry which is preliminary data.</text>
</comment>
<reference evidence="1 2" key="2">
    <citation type="submission" date="2017-09" db="EMBL/GenBank/DDBJ databases">
        <title>Extensive intraspecific genome diversity in a model arbuscular mycorrhizal fungus.</title>
        <authorList>
            <person name="Chen E.C."/>
            <person name="Morin E."/>
            <person name="Beaudet D."/>
            <person name="Noel J."/>
            <person name="Ndikumana S."/>
            <person name="Charron P."/>
            <person name="St-Onge C."/>
            <person name="Giorgi J."/>
            <person name="Grigoriev I.V."/>
            <person name="Roux C."/>
            <person name="Martin F.M."/>
            <person name="Corradi N."/>
        </authorList>
    </citation>
    <scope>NUCLEOTIDE SEQUENCE [LARGE SCALE GENOMIC DNA]</scope>
    <source>
        <strain evidence="1 2">A5</strain>
    </source>
</reference>
<reference evidence="1 2" key="1">
    <citation type="submission" date="2016-04" db="EMBL/GenBank/DDBJ databases">
        <title>Genome analyses suggest a sexual origin of heterokaryosis in a supposedly ancient asexual fungus.</title>
        <authorList>
            <person name="Ropars J."/>
            <person name="Sedzielewska K."/>
            <person name="Noel J."/>
            <person name="Charron P."/>
            <person name="Farinelli L."/>
            <person name="Marton T."/>
            <person name="Kruger M."/>
            <person name="Pelin A."/>
            <person name="Brachmann A."/>
            <person name="Corradi N."/>
        </authorList>
    </citation>
    <scope>NUCLEOTIDE SEQUENCE [LARGE SCALE GENOMIC DNA]</scope>
    <source>
        <strain evidence="1 2">A5</strain>
    </source>
</reference>
<dbReference type="VEuPathDB" id="FungiDB:RhiirA1_484184"/>
<dbReference type="EMBL" id="LLXJ01004145">
    <property type="protein sequence ID" value="PKB96114.1"/>
    <property type="molecule type" value="Genomic_DNA"/>
</dbReference>
<proteinExistence type="predicted"/>
<sequence length="88" mass="10415">MRLDKEKAQEIPKEHPKTDMECQWKAANGYVDWDEEDLDHIPDIKELQYSGARFSRGAIARLEQQLQSRYPTHKFQILLPYENWKPGG</sequence>
<name>A0A2N0NNK5_9GLOM</name>